<gene>
    <name evidence="4 6 7" type="ORF">SRAE_2000076300</name>
</gene>
<proteinExistence type="predicted"/>
<dbReference type="AlphaFoldDB" id="A0A090LD73"/>
<keyword evidence="2" id="KW-0812">Transmembrane</keyword>
<dbReference type="GeneID" id="36378457"/>
<reference evidence="6" key="2">
    <citation type="submission" date="2020-12" db="UniProtKB">
        <authorList>
            <consortium name="WormBaseParasite"/>
        </authorList>
    </citation>
    <scope>IDENTIFICATION</scope>
</reference>
<dbReference type="CTD" id="36378457"/>
<keyword evidence="2" id="KW-1133">Transmembrane helix</keyword>
<dbReference type="WormBase" id="SRAE_2000076300">
    <property type="protein sequence ID" value="SRP05484"/>
    <property type="gene ID" value="WBGene00260963"/>
</dbReference>
<feature type="region of interest" description="Disordered" evidence="1">
    <location>
        <begin position="64"/>
        <end position="85"/>
    </location>
</feature>
<keyword evidence="5" id="KW-1185">Reference proteome</keyword>
<evidence type="ECO:0000313" key="4">
    <source>
        <dbReference type="EMBL" id="CEF66093.1"/>
    </source>
</evidence>
<dbReference type="RefSeq" id="XP_024505293.1">
    <property type="nucleotide sequence ID" value="XM_024651635.1"/>
</dbReference>
<evidence type="ECO:0000256" key="3">
    <source>
        <dbReference type="SAM" id="SignalP"/>
    </source>
</evidence>
<evidence type="ECO:0000313" key="6">
    <source>
        <dbReference type="WBParaSite" id="SRAE_2000076300.1"/>
    </source>
</evidence>
<feature type="compositionally biased region" description="Basic and acidic residues" evidence="1">
    <location>
        <begin position="64"/>
        <end position="78"/>
    </location>
</feature>
<reference evidence="4 5" key="1">
    <citation type="submission" date="2014-09" db="EMBL/GenBank/DDBJ databases">
        <authorList>
            <person name="Martin A.A."/>
        </authorList>
    </citation>
    <scope>NUCLEOTIDE SEQUENCE</scope>
    <source>
        <strain evidence="5">ED321</strain>
        <strain evidence="4">ED321 Heterogonic</strain>
    </source>
</reference>
<feature type="signal peptide" evidence="3">
    <location>
        <begin position="1"/>
        <end position="19"/>
    </location>
</feature>
<dbReference type="WBParaSite" id="SRAE_2000076300.1">
    <property type="protein sequence ID" value="SRAE_2000076300.1"/>
    <property type="gene ID" value="WBGene00260963"/>
</dbReference>
<dbReference type="Proteomes" id="UP000035682">
    <property type="component" value="Unplaced"/>
</dbReference>
<evidence type="ECO:0000313" key="7">
    <source>
        <dbReference type="WormBase" id="SRAE_2000076300"/>
    </source>
</evidence>
<keyword evidence="2" id="KW-0472">Membrane</keyword>
<dbReference type="EMBL" id="LN609529">
    <property type="protein sequence ID" value="CEF66093.1"/>
    <property type="molecule type" value="Genomic_DNA"/>
</dbReference>
<feature type="transmembrane region" description="Helical" evidence="2">
    <location>
        <begin position="573"/>
        <end position="600"/>
    </location>
</feature>
<feature type="compositionally biased region" description="Basic and acidic residues" evidence="1">
    <location>
        <begin position="197"/>
        <end position="209"/>
    </location>
</feature>
<name>A0A090LD73_STRRB</name>
<keyword evidence="3" id="KW-0732">Signal</keyword>
<accession>A0A090LD73</accession>
<dbReference type="STRING" id="34506.A0A090LD73"/>
<evidence type="ECO:0000256" key="1">
    <source>
        <dbReference type="SAM" id="MobiDB-lite"/>
    </source>
</evidence>
<organism evidence="4">
    <name type="scientific">Strongyloides ratti</name>
    <name type="common">Parasitic roundworm</name>
    <dbReference type="NCBI Taxonomy" id="34506"/>
    <lineage>
        <taxon>Eukaryota</taxon>
        <taxon>Metazoa</taxon>
        <taxon>Ecdysozoa</taxon>
        <taxon>Nematoda</taxon>
        <taxon>Chromadorea</taxon>
        <taxon>Rhabditida</taxon>
        <taxon>Tylenchina</taxon>
        <taxon>Panagrolaimomorpha</taxon>
        <taxon>Strongyloidoidea</taxon>
        <taxon>Strongyloididae</taxon>
        <taxon>Strongyloides</taxon>
    </lineage>
</organism>
<sequence>MKLLLIIFFIFGCLYLVYSDVGGSLVNTENHKIYDDSMEISSSIEKKSLENDFDLSKNIKSNEEDFSLGDDKEEKNDKSSMSLELPEDDPFNVTTAFGESTKINENLKTLNQFNEISVTKNHSINIIETTPSTDKDHPNNDTTIKMINNGLDVLMRTTPANINEESLITTSSFKEGISNENPESIDKSDMALDISNEDNRQKDSNKTSSDDVQFDIGEEENNENVNNKIIIKNNHSTKNNNIIDTTTAEDITIPFTMKDKFLTTEDPFEVRNVEVNNNEEDKKSNEEINSMEVKQSTIFVGPTPTTTTPQLPIINKDEDGGEIFIIDKTKEVFSDILTSTTKIIEDQNNNTLAQVSTSLTLTSTENDEKTTYFPDSEEFTVLTSTIIIPKILSTTKELEETTTEDKKLVTKLLQEVDFSMTTESTINNDTSSSNDDTPKNLIKSFNDGAITMTSNINSESQTTQFPESKNMTFNEDVIKSKENVEGSVEKEENSEIIISNINSHQTTLLTSTSESTTISISSTSHQSTTITSDDIIEEVVKNFNKEIEKRKNLNNTTFLSNIFSPTQEEIRHAIIFLSIFLFIFLLIIISIIIIVSCLNIDNFLHMIRIKNNIIGWFLDIYDFIRCKKRKENGMFRFSNSQTSTSIYKIEEGNNGIGQTGNYNFNDNDHLNNSSFHDNRDVDLVGFGRLNTSQKVGNERRNMNTIQIN</sequence>
<feature type="region of interest" description="Disordered" evidence="1">
    <location>
        <begin position="196"/>
        <end position="220"/>
    </location>
</feature>
<feature type="chain" id="PRO_5015030723" evidence="3">
    <location>
        <begin position="20"/>
        <end position="708"/>
    </location>
</feature>
<evidence type="ECO:0000256" key="2">
    <source>
        <dbReference type="SAM" id="Phobius"/>
    </source>
</evidence>
<evidence type="ECO:0000313" key="5">
    <source>
        <dbReference type="Proteomes" id="UP000035682"/>
    </source>
</evidence>
<protein>
    <submittedName>
        <fullName evidence="4 6">Uncharacterized protein</fullName>
    </submittedName>
</protein>